<evidence type="ECO:0000313" key="2">
    <source>
        <dbReference type="EMBL" id="KAL0105441.1"/>
    </source>
</evidence>
<keyword evidence="3" id="KW-1185">Reference proteome</keyword>
<dbReference type="Proteomes" id="UP001430953">
    <property type="component" value="Unassembled WGS sequence"/>
</dbReference>
<dbReference type="EMBL" id="JADYXP020000019">
    <property type="protein sequence ID" value="KAL0105441.1"/>
    <property type="molecule type" value="Genomic_DNA"/>
</dbReference>
<organism evidence="2 3">
    <name type="scientific">Cardiocondyla obscurior</name>
    <dbReference type="NCBI Taxonomy" id="286306"/>
    <lineage>
        <taxon>Eukaryota</taxon>
        <taxon>Metazoa</taxon>
        <taxon>Ecdysozoa</taxon>
        <taxon>Arthropoda</taxon>
        <taxon>Hexapoda</taxon>
        <taxon>Insecta</taxon>
        <taxon>Pterygota</taxon>
        <taxon>Neoptera</taxon>
        <taxon>Endopterygota</taxon>
        <taxon>Hymenoptera</taxon>
        <taxon>Apocrita</taxon>
        <taxon>Aculeata</taxon>
        <taxon>Formicoidea</taxon>
        <taxon>Formicidae</taxon>
        <taxon>Myrmicinae</taxon>
        <taxon>Cardiocondyla</taxon>
    </lineage>
</organism>
<feature type="region of interest" description="Disordered" evidence="1">
    <location>
        <begin position="68"/>
        <end position="91"/>
    </location>
</feature>
<comment type="caution">
    <text evidence="2">The sequence shown here is derived from an EMBL/GenBank/DDBJ whole genome shotgun (WGS) entry which is preliminary data.</text>
</comment>
<protein>
    <submittedName>
        <fullName evidence="2">Uncharacterized protein</fullName>
    </submittedName>
</protein>
<feature type="compositionally biased region" description="Polar residues" evidence="1">
    <location>
        <begin position="74"/>
        <end position="88"/>
    </location>
</feature>
<gene>
    <name evidence="2" type="ORF">PUN28_016834</name>
</gene>
<dbReference type="AlphaFoldDB" id="A0AAW2ENY3"/>
<proteinExistence type="predicted"/>
<reference evidence="2 3" key="1">
    <citation type="submission" date="2023-03" db="EMBL/GenBank/DDBJ databases">
        <title>High recombination rates correlate with genetic variation in Cardiocondyla obscurior ants.</title>
        <authorList>
            <person name="Errbii M."/>
        </authorList>
    </citation>
    <scope>NUCLEOTIDE SEQUENCE [LARGE SCALE GENOMIC DNA]</scope>
    <source>
        <strain evidence="2">Alpha-2009</strain>
        <tissue evidence="2">Whole body</tissue>
    </source>
</reference>
<evidence type="ECO:0000256" key="1">
    <source>
        <dbReference type="SAM" id="MobiDB-lite"/>
    </source>
</evidence>
<accession>A0AAW2ENY3</accession>
<evidence type="ECO:0000313" key="3">
    <source>
        <dbReference type="Proteomes" id="UP001430953"/>
    </source>
</evidence>
<name>A0AAW2ENY3_9HYME</name>
<sequence>MYILSRGVRVYIWLSHSLARDFYYPASRRRLPTGRRKPSRTSKIRNRGCLSSGIGNAYYRASSAAPRAHKVEDSANTPTAARLSSKTGGPNKVHLADAANGNLVLYAWRLGRATKIVCTMSRITYYPKTPPWRLSIPVHLATINRPRLKKKKKRNLARALRNSESLKLIFRTGGNPEYYRMNRVAVSNDALTRTRVNPRKVFAIEADTRKQGGSLYIL</sequence>